<accession>A0A6G9QIP6</accession>
<protein>
    <submittedName>
        <fullName evidence="2">Class I SAM-dependent methyltransferase</fullName>
    </submittedName>
</protein>
<name>A0A6G9QIP6_9GAMM</name>
<feature type="chain" id="PRO_5026226342" evidence="1">
    <location>
        <begin position="30"/>
        <end position="282"/>
    </location>
</feature>
<dbReference type="InterPro" id="IPR029063">
    <property type="entry name" value="SAM-dependent_MTases_sf"/>
</dbReference>
<keyword evidence="2" id="KW-0808">Transferase</keyword>
<evidence type="ECO:0000256" key="1">
    <source>
        <dbReference type="SAM" id="SignalP"/>
    </source>
</evidence>
<evidence type="ECO:0000313" key="3">
    <source>
        <dbReference type="Proteomes" id="UP000502608"/>
    </source>
</evidence>
<dbReference type="SUPFAM" id="SSF53335">
    <property type="entry name" value="S-adenosyl-L-methionine-dependent methyltransferases"/>
    <property type="match status" value="1"/>
</dbReference>
<keyword evidence="1" id="KW-0732">Signal</keyword>
<feature type="signal peptide" evidence="1">
    <location>
        <begin position="1"/>
        <end position="29"/>
    </location>
</feature>
<organism evidence="2 3">
    <name type="scientific">Shewanella aestuarii</name>
    <dbReference type="NCBI Taxonomy" id="1028752"/>
    <lineage>
        <taxon>Bacteria</taxon>
        <taxon>Pseudomonadati</taxon>
        <taxon>Pseudomonadota</taxon>
        <taxon>Gammaproteobacteria</taxon>
        <taxon>Alteromonadales</taxon>
        <taxon>Shewanellaceae</taxon>
        <taxon>Shewanella</taxon>
    </lineage>
</organism>
<proteinExistence type="predicted"/>
<gene>
    <name evidence="2" type="ORF">HBH39_07675</name>
</gene>
<evidence type="ECO:0000313" key="2">
    <source>
        <dbReference type="EMBL" id="QIR14376.1"/>
    </source>
</evidence>
<sequence>MKAKLFLALTLGMVSAGFVSDSMFNSAHAAEVKINDKLKAAVASDFRSDSNKLRDVYRHPAETLAFFDVKADQTVIELWPGGGWYAEILAPYLAEQGQYVAANFETEPTEDTRQTAYFKSAGEKFEKWVADNKAVVGDVQFVTLNPPVKLNLGADNSADHVLTFRNLHNWAMKGQLEGVFNAAYAVLKEGGTFGVVEHRANPGMAAESGYMEQNQMVELAQKAGFELAASSEVNANPKDTKNYAKGVWTLPPRLALGEEDKQKYLDIGESDRMTLKFIKKAK</sequence>
<reference evidence="2 3" key="1">
    <citation type="submission" date="2020-03" db="EMBL/GenBank/DDBJ databases">
        <title>Complete genome sequence of Shewanella sp.</title>
        <authorList>
            <person name="Kim Y.-S."/>
            <person name="Kim S.-J."/>
            <person name="Jung H.-K."/>
            <person name="Kim K.-H."/>
        </authorList>
    </citation>
    <scope>NUCLEOTIDE SEQUENCE [LARGE SCALE GENOMIC DNA]</scope>
    <source>
        <strain evidence="2 3">PN3F2</strain>
    </source>
</reference>
<dbReference type="GO" id="GO:0008168">
    <property type="term" value="F:methyltransferase activity"/>
    <property type="evidence" value="ECO:0007669"/>
    <property type="project" value="UniProtKB-KW"/>
</dbReference>
<keyword evidence="2" id="KW-0489">Methyltransferase</keyword>
<keyword evidence="3" id="KW-1185">Reference proteome</keyword>
<dbReference type="PIRSF" id="PIRSF031679">
    <property type="entry name" value="Mtase_Alr7345_prd"/>
    <property type="match status" value="1"/>
</dbReference>
<dbReference type="GO" id="GO:0032259">
    <property type="term" value="P:methylation"/>
    <property type="evidence" value="ECO:0007669"/>
    <property type="project" value="UniProtKB-KW"/>
</dbReference>
<dbReference type="EMBL" id="CP050313">
    <property type="protein sequence ID" value="QIR14376.1"/>
    <property type="molecule type" value="Genomic_DNA"/>
</dbReference>
<dbReference type="Proteomes" id="UP000502608">
    <property type="component" value="Chromosome"/>
</dbReference>
<dbReference type="KEGG" id="saes:HBH39_07675"/>
<dbReference type="Gene3D" id="3.40.50.150">
    <property type="entry name" value="Vaccinia Virus protein VP39"/>
    <property type="match status" value="1"/>
</dbReference>
<dbReference type="InterPro" id="IPR016980">
    <property type="entry name" value="S-AdoMet-dep_MeTrfase_Alr7345"/>
</dbReference>
<dbReference type="AlphaFoldDB" id="A0A6G9QIP6"/>